<organism evidence="4 5">
    <name type="scientific">Lactobacillus iners</name>
    <dbReference type="NCBI Taxonomy" id="147802"/>
    <lineage>
        <taxon>Bacteria</taxon>
        <taxon>Bacillati</taxon>
        <taxon>Bacillota</taxon>
        <taxon>Bacilli</taxon>
        <taxon>Lactobacillales</taxon>
        <taxon>Lactobacillaceae</taxon>
        <taxon>Lactobacillus</taxon>
    </lineage>
</organism>
<dbReference type="GeneID" id="93221036"/>
<dbReference type="GO" id="GO:0019323">
    <property type="term" value="P:pentose catabolic process"/>
    <property type="evidence" value="ECO:0007669"/>
    <property type="project" value="TreeGrafter"/>
</dbReference>
<dbReference type="AlphaFoldDB" id="A0A6G7B7H9"/>
<dbReference type="Gene3D" id="3.40.225.10">
    <property type="entry name" value="Class II aldolase/adducin N-terminal domain"/>
    <property type="match status" value="1"/>
</dbReference>
<reference evidence="4 5" key="1">
    <citation type="submission" date="2020-02" db="EMBL/GenBank/DDBJ databases">
        <title>Complete genome sequences of six Lactobacillus iners strains isolated from the human vagina.</title>
        <authorList>
            <person name="France M.T."/>
            <person name="Rutt L."/>
            <person name="Narina S."/>
            <person name="Arbaugh S."/>
            <person name="Humphrys M.S."/>
            <person name="Ma B."/>
            <person name="Hayward M.R."/>
            <person name="Relman D."/>
            <person name="Kwon D.S."/>
            <person name="Ravel J."/>
        </authorList>
    </citation>
    <scope>NUCLEOTIDE SEQUENCE [LARGE SCALE GENOMIC DNA]</scope>
    <source>
        <strain evidence="4 5">C0210C1</strain>
    </source>
</reference>
<gene>
    <name evidence="4" type="ORF">G6Z83_01090</name>
</gene>
<dbReference type="PANTHER" id="PTHR22789">
    <property type="entry name" value="FUCULOSE PHOSPHATE ALDOLASE"/>
    <property type="match status" value="1"/>
</dbReference>
<evidence type="ECO:0000313" key="5">
    <source>
        <dbReference type="Proteomes" id="UP000501676"/>
    </source>
</evidence>
<dbReference type="GO" id="GO:0016832">
    <property type="term" value="F:aldehyde-lyase activity"/>
    <property type="evidence" value="ECO:0007669"/>
    <property type="project" value="TreeGrafter"/>
</dbReference>
<dbReference type="Pfam" id="PF00596">
    <property type="entry name" value="Aldolase_II"/>
    <property type="match status" value="1"/>
</dbReference>
<keyword evidence="1" id="KW-0479">Metal-binding</keyword>
<dbReference type="SMART" id="SM01007">
    <property type="entry name" value="Aldolase_II"/>
    <property type="match status" value="1"/>
</dbReference>
<dbReference type="NCBIfam" id="NF004979">
    <property type="entry name" value="PRK06357.1"/>
    <property type="match status" value="1"/>
</dbReference>
<keyword evidence="2" id="KW-0456">Lyase</keyword>
<evidence type="ECO:0000256" key="2">
    <source>
        <dbReference type="ARBA" id="ARBA00023239"/>
    </source>
</evidence>
<dbReference type="EMBL" id="CP049228">
    <property type="protein sequence ID" value="QIH23370.1"/>
    <property type="molecule type" value="Genomic_DNA"/>
</dbReference>
<evidence type="ECO:0000259" key="3">
    <source>
        <dbReference type="SMART" id="SM01007"/>
    </source>
</evidence>
<dbReference type="InterPro" id="IPR050197">
    <property type="entry name" value="Aldolase_class_II_sugar_metab"/>
</dbReference>
<accession>A0A6G7B7H9</accession>
<dbReference type="GO" id="GO:0005829">
    <property type="term" value="C:cytosol"/>
    <property type="evidence" value="ECO:0007669"/>
    <property type="project" value="TreeGrafter"/>
</dbReference>
<dbReference type="PANTHER" id="PTHR22789:SF0">
    <property type="entry name" value="3-OXO-TETRONATE 4-PHOSPHATE DECARBOXYLASE-RELATED"/>
    <property type="match status" value="1"/>
</dbReference>
<protein>
    <submittedName>
        <fullName evidence="4">Sugar aldolase</fullName>
    </submittedName>
</protein>
<dbReference type="SUPFAM" id="SSF53639">
    <property type="entry name" value="AraD/HMP-PK domain-like"/>
    <property type="match status" value="1"/>
</dbReference>
<dbReference type="GO" id="GO:0046872">
    <property type="term" value="F:metal ion binding"/>
    <property type="evidence" value="ECO:0007669"/>
    <property type="project" value="UniProtKB-KW"/>
</dbReference>
<name>A0A6G7B7H9_9LACO</name>
<dbReference type="Proteomes" id="UP000501676">
    <property type="component" value="Chromosome"/>
</dbReference>
<evidence type="ECO:0000313" key="4">
    <source>
        <dbReference type="EMBL" id="QIH23370.1"/>
    </source>
</evidence>
<dbReference type="InterPro" id="IPR001303">
    <property type="entry name" value="Aldolase_II/adducin_N"/>
</dbReference>
<proteinExistence type="predicted"/>
<feature type="domain" description="Class II aldolase/adducin N-terminal" evidence="3">
    <location>
        <begin position="12"/>
        <end position="213"/>
    </location>
</feature>
<dbReference type="RefSeq" id="WP_006728994.1">
    <property type="nucleotide sequence ID" value="NZ_CABKQA010000002.1"/>
</dbReference>
<sequence length="234" mass="26582">MTEKFIFEDERRDLARIAKLFFDRNRTNVAGGNISEKIIPKEDYIYDNICIKANHPYIIMTPTMMSEAWFGDLEASQILVVDLDSGEKIDGVGRLTREINLHEEAYKANPNITVVYHSHAPKSMFWATCGLDEPNVTEITNVQVPLGKLKCLHYSPACTKELADTVREELLNRPNQIDNFLLLDSHGVLITTNDLHRAAMILEVTEWNAEIAYKQAVFNKLGLLDGYHSCGKKI</sequence>
<evidence type="ECO:0000256" key="1">
    <source>
        <dbReference type="ARBA" id="ARBA00022723"/>
    </source>
</evidence>
<dbReference type="InterPro" id="IPR036409">
    <property type="entry name" value="Aldolase_II/adducin_N_sf"/>
</dbReference>